<dbReference type="Proteomes" id="UP000001025">
    <property type="component" value="Chromosome"/>
</dbReference>
<feature type="compositionally biased region" description="Polar residues" evidence="1">
    <location>
        <begin position="1"/>
        <end position="11"/>
    </location>
</feature>
<dbReference type="HOGENOM" id="CLU_2882927_0_0_0"/>
<accession>Q7UYL3</accession>
<protein>
    <submittedName>
        <fullName evidence="2">Uncharacterized protein</fullName>
    </submittedName>
</protein>
<evidence type="ECO:0000313" key="2">
    <source>
        <dbReference type="EMBL" id="CAD71629.1"/>
    </source>
</evidence>
<evidence type="ECO:0000256" key="1">
    <source>
        <dbReference type="SAM" id="MobiDB-lite"/>
    </source>
</evidence>
<proteinExistence type="predicted"/>
<name>Q7UYL3_RHOBA</name>
<sequence>MASSSNKSNLGSEGLPSRSDAETGWRCLRSHEDVNHRQSRLTPCGKKSMLSVLFYSRGMPFLR</sequence>
<dbReference type="AlphaFoldDB" id="Q7UYL3"/>
<organism evidence="2 3">
    <name type="scientific">Rhodopirellula baltica (strain DSM 10527 / NCIMB 13988 / SH1)</name>
    <dbReference type="NCBI Taxonomy" id="243090"/>
    <lineage>
        <taxon>Bacteria</taxon>
        <taxon>Pseudomonadati</taxon>
        <taxon>Planctomycetota</taxon>
        <taxon>Planctomycetia</taxon>
        <taxon>Pirellulales</taxon>
        <taxon>Pirellulaceae</taxon>
        <taxon>Rhodopirellula</taxon>
    </lineage>
</organism>
<dbReference type="EnsemblBacteria" id="CAD71629">
    <property type="protein sequence ID" value="CAD71629"/>
    <property type="gene ID" value="RB521"/>
</dbReference>
<keyword evidence="3" id="KW-1185">Reference proteome</keyword>
<feature type="region of interest" description="Disordered" evidence="1">
    <location>
        <begin position="1"/>
        <end position="22"/>
    </location>
</feature>
<dbReference type="EMBL" id="BX294133">
    <property type="protein sequence ID" value="CAD71629.1"/>
    <property type="molecule type" value="Genomic_DNA"/>
</dbReference>
<evidence type="ECO:0000313" key="3">
    <source>
        <dbReference type="Proteomes" id="UP000001025"/>
    </source>
</evidence>
<dbReference type="KEGG" id="rba:RB521"/>
<dbReference type="InParanoid" id="Q7UYL3"/>
<reference evidence="2 3" key="1">
    <citation type="journal article" date="2003" name="Proc. Natl. Acad. Sci. U.S.A.">
        <title>Complete genome sequence of the marine planctomycete Pirellula sp. strain 1.</title>
        <authorList>
            <person name="Gloeckner F.O."/>
            <person name="Kube M."/>
            <person name="Bauer M."/>
            <person name="Teeling H."/>
            <person name="Lombardot T."/>
            <person name="Ludwig W."/>
            <person name="Gade D."/>
            <person name="Beck A."/>
            <person name="Borzym K."/>
            <person name="Heitmann K."/>
            <person name="Rabus R."/>
            <person name="Schlesner H."/>
            <person name="Amann R."/>
            <person name="Reinhardt R."/>
        </authorList>
    </citation>
    <scope>NUCLEOTIDE SEQUENCE [LARGE SCALE GENOMIC DNA]</scope>
    <source>
        <strain evidence="3">DSM 10527 / NCIMB 13988 / SH1</strain>
    </source>
</reference>
<gene>
    <name evidence="2" type="ordered locus">RB521</name>
</gene>